<evidence type="ECO:0000256" key="1">
    <source>
        <dbReference type="SAM" id="Phobius"/>
    </source>
</evidence>
<organism evidence="2 3">
    <name type="scientific">Mycena albidolilacea</name>
    <dbReference type="NCBI Taxonomy" id="1033008"/>
    <lineage>
        <taxon>Eukaryota</taxon>
        <taxon>Fungi</taxon>
        <taxon>Dikarya</taxon>
        <taxon>Basidiomycota</taxon>
        <taxon>Agaricomycotina</taxon>
        <taxon>Agaricomycetes</taxon>
        <taxon>Agaricomycetidae</taxon>
        <taxon>Agaricales</taxon>
        <taxon>Marasmiineae</taxon>
        <taxon>Mycenaceae</taxon>
        <taxon>Mycena</taxon>
    </lineage>
</organism>
<protein>
    <submittedName>
        <fullName evidence="2">Uncharacterized protein</fullName>
    </submittedName>
</protein>
<keyword evidence="3" id="KW-1185">Reference proteome</keyword>
<dbReference type="EMBL" id="JARIHO010000018">
    <property type="protein sequence ID" value="KAJ7347835.1"/>
    <property type="molecule type" value="Genomic_DNA"/>
</dbReference>
<comment type="caution">
    <text evidence="2">The sequence shown here is derived from an EMBL/GenBank/DDBJ whole genome shotgun (WGS) entry which is preliminary data.</text>
</comment>
<evidence type="ECO:0000313" key="3">
    <source>
        <dbReference type="Proteomes" id="UP001218218"/>
    </source>
</evidence>
<dbReference type="Proteomes" id="UP001218218">
    <property type="component" value="Unassembled WGS sequence"/>
</dbReference>
<feature type="transmembrane region" description="Helical" evidence="1">
    <location>
        <begin position="188"/>
        <end position="210"/>
    </location>
</feature>
<reference evidence="2" key="1">
    <citation type="submission" date="2023-03" db="EMBL/GenBank/DDBJ databases">
        <title>Massive genome expansion in bonnet fungi (Mycena s.s.) driven by repeated elements and novel gene families across ecological guilds.</title>
        <authorList>
            <consortium name="Lawrence Berkeley National Laboratory"/>
            <person name="Harder C.B."/>
            <person name="Miyauchi S."/>
            <person name="Viragh M."/>
            <person name="Kuo A."/>
            <person name="Thoen E."/>
            <person name="Andreopoulos B."/>
            <person name="Lu D."/>
            <person name="Skrede I."/>
            <person name="Drula E."/>
            <person name="Henrissat B."/>
            <person name="Morin E."/>
            <person name="Kohler A."/>
            <person name="Barry K."/>
            <person name="LaButti K."/>
            <person name="Morin E."/>
            <person name="Salamov A."/>
            <person name="Lipzen A."/>
            <person name="Mereny Z."/>
            <person name="Hegedus B."/>
            <person name="Baldrian P."/>
            <person name="Stursova M."/>
            <person name="Weitz H."/>
            <person name="Taylor A."/>
            <person name="Grigoriev I.V."/>
            <person name="Nagy L.G."/>
            <person name="Martin F."/>
            <person name="Kauserud H."/>
        </authorList>
    </citation>
    <scope>NUCLEOTIDE SEQUENCE</scope>
    <source>
        <strain evidence="2">CBHHK002</strain>
    </source>
</reference>
<accession>A0AAD7EQZ0</accession>
<name>A0AAD7EQZ0_9AGAR</name>
<dbReference type="AlphaFoldDB" id="A0AAD7EQZ0"/>
<proteinExistence type="predicted"/>
<gene>
    <name evidence="2" type="ORF">DFH08DRAFT_808610</name>
</gene>
<keyword evidence="1" id="KW-0472">Membrane</keyword>
<evidence type="ECO:0000313" key="2">
    <source>
        <dbReference type="EMBL" id="KAJ7347835.1"/>
    </source>
</evidence>
<sequence>MPETCKSEASYLVLKHVFASFTDKGTCMALKSIEINATDKECSCLPKDHPAQQGLLYVVNSSSTVKGYPPTMYSNLVMHQHSAPMARLCIGFHWRVPLSTIKRGINKSQTYVYPQTGGKAKSNMPVGVLTDLSLKGVSYTHQGLVLNLGPLTLMCQVQWLTHTSVQLYSCTGYEHLGSASEDVFTQSLIIIIFALILAHIEQVLILMVTVLMANYYVLNAAVGFVIASIAWNIWFKFIS</sequence>
<keyword evidence="1" id="KW-0812">Transmembrane</keyword>
<keyword evidence="1" id="KW-1133">Transmembrane helix</keyword>
<feature type="transmembrane region" description="Helical" evidence="1">
    <location>
        <begin position="216"/>
        <end position="235"/>
    </location>
</feature>